<reference evidence="2" key="1">
    <citation type="journal article" date="2020" name="Stud. Mycol.">
        <title>101 Dothideomycetes genomes: a test case for predicting lifestyles and emergence of pathogens.</title>
        <authorList>
            <person name="Haridas S."/>
            <person name="Albert R."/>
            <person name="Binder M."/>
            <person name="Bloem J."/>
            <person name="Labutti K."/>
            <person name="Salamov A."/>
            <person name="Andreopoulos B."/>
            <person name="Baker S."/>
            <person name="Barry K."/>
            <person name="Bills G."/>
            <person name="Bluhm B."/>
            <person name="Cannon C."/>
            <person name="Castanera R."/>
            <person name="Culley D."/>
            <person name="Daum C."/>
            <person name="Ezra D."/>
            <person name="Gonzalez J."/>
            <person name="Henrissat B."/>
            <person name="Kuo A."/>
            <person name="Liang C."/>
            <person name="Lipzen A."/>
            <person name="Lutzoni F."/>
            <person name="Magnuson J."/>
            <person name="Mondo S."/>
            <person name="Nolan M."/>
            <person name="Ohm R."/>
            <person name="Pangilinan J."/>
            <person name="Park H.-J."/>
            <person name="Ramirez L."/>
            <person name="Alfaro M."/>
            <person name="Sun H."/>
            <person name="Tritt A."/>
            <person name="Yoshinaga Y."/>
            <person name="Zwiers L.-H."/>
            <person name="Turgeon B."/>
            <person name="Goodwin S."/>
            <person name="Spatafora J."/>
            <person name="Crous P."/>
            <person name="Grigoriev I."/>
        </authorList>
    </citation>
    <scope>NUCLEOTIDE SEQUENCE</scope>
    <source>
        <strain evidence="2">CBS 183.55</strain>
    </source>
</reference>
<feature type="compositionally biased region" description="Low complexity" evidence="1">
    <location>
        <begin position="129"/>
        <end position="148"/>
    </location>
</feature>
<dbReference type="GeneID" id="54346719"/>
<name>A0A6A5R7N6_9PLEO</name>
<dbReference type="EMBL" id="ML978996">
    <property type="protein sequence ID" value="KAF1924185.1"/>
    <property type="molecule type" value="Genomic_DNA"/>
</dbReference>
<feature type="compositionally biased region" description="Polar residues" evidence="1">
    <location>
        <begin position="149"/>
        <end position="160"/>
    </location>
</feature>
<dbReference type="Proteomes" id="UP000800082">
    <property type="component" value="Unassembled WGS sequence"/>
</dbReference>
<evidence type="ECO:0000313" key="2">
    <source>
        <dbReference type="EMBL" id="KAF1924185.1"/>
    </source>
</evidence>
<evidence type="ECO:0000256" key="1">
    <source>
        <dbReference type="SAM" id="MobiDB-lite"/>
    </source>
</evidence>
<accession>A0A6A5R7N6</accession>
<gene>
    <name evidence="2" type="ORF">M421DRAFT_296418</name>
</gene>
<sequence length="160" mass="17107">MVCGPLCRPSRASLRALWTDNLCAAASGRRSRALERRVLSSGLNTLPTEQPPPRTCQTVSTADSRKALQARCFVRCSGSAARSPVAAFTVLRQTYAADPEPSHAPRCLSVAPVRHSRAVLRGACIHQMRLPSRSAHPSAASSSSRSPSKNLGAQQTSMKD</sequence>
<dbReference type="RefSeq" id="XP_033444438.1">
    <property type="nucleotide sequence ID" value="XM_033589072.1"/>
</dbReference>
<protein>
    <submittedName>
        <fullName evidence="2">Uncharacterized protein</fullName>
    </submittedName>
</protein>
<evidence type="ECO:0000313" key="3">
    <source>
        <dbReference type="Proteomes" id="UP000800082"/>
    </source>
</evidence>
<feature type="region of interest" description="Disordered" evidence="1">
    <location>
        <begin position="129"/>
        <end position="160"/>
    </location>
</feature>
<keyword evidence="3" id="KW-1185">Reference proteome</keyword>
<proteinExistence type="predicted"/>
<dbReference type="AlphaFoldDB" id="A0A6A5R7N6"/>
<organism evidence="2 3">
    <name type="scientific">Didymella exigua CBS 183.55</name>
    <dbReference type="NCBI Taxonomy" id="1150837"/>
    <lineage>
        <taxon>Eukaryota</taxon>
        <taxon>Fungi</taxon>
        <taxon>Dikarya</taxon>
        <taxon>Ascomycota</taxon>
        <taxon>Pezizomycotina</taxon>
        <taxon>Dothideomycetes</taxon>
        <taxon>Pleosporomycetidae</taxon>
        <taxon>Pleosporales</taxon>
        <taxon>Pleosporineae</taxon>
        <taxon>Didymellaceae</taxon>
        <taxon>Didymella</taxon>
    </lineage>
</organism>